<proteinExistence type="predicted"/>
<dbReference type="AlphaFoldDB" id="A0A0J9C989"/>
<protein>
    <recommendedName>
        <fullName evidence="3">L-2-amino-thiazoline-4-carboxylic acid hydrolase</fullName>
    </recommendedName>
</protein>
<evidence type="ECO:0000313" key="2">
    <source>
        <dbReference type="Proteomes" id="UP000037392"/>
    </source>
</evidence>
<reference evidence="1 2" key="1">
    <citation type="submission" date="2011-04" db="EMBL/GenBank/DDBJ databases">
        <title>The Genome Sequence of Clostridium citroniae WAL-19142.</title>
        <authorList>
            <consortium name="The Broad Institute Genome Sequencing Platform"/>
            <person name="Earl A."/>
            <person name="Ward D."/>
            <person name="Feldgarden M."/>
            <person name="Gevers D."/>
            <person name="Warren Y.A."/>
            <person name="Tyrrell K.L."/>
            <person name="Citron D.M."/>
            <person name="Goldstein E.J."/>
            <person name="Daigneault M."/>
            <person name="Allen-Vercoe E."/>
            <person name="Young S.K."/>
            <person name="Zeng Q."/>
            <person name="Gargeya S."/>
            <person name="Fitzgerald M."/>
            <person name="Haas B."/>
            <person name="Abouelleil A."/>
            <person name="Alvarado L."/>
            <person name="Arachchi H.M."/>
            <person name="Berlin A."/>
            <person name="Brown A."/>
            <person name="Chapman S.B."/>
            <person name="Chen Z."/>
            <person name="Dunbar C."/>
            <person name="Freedman E."/>
            <person name="Gearin G."/>
            <person name="Gellesch M."/>
            <person name="Goldberg J."/>
            <person name="Griggs A."/>
            <person name="Gujja S."/>
            <person name="Heilman E.R."/>
            <person name="Heiman D."/>
            <person name="Howarth C."/>
            <person name="Larson L."/>
            <person name="Lui A."/>
            <person name="MacDonald P.J."/>
            <person name="Mehta T."/>
            <person name="Montmayeur A."/>
            <person name="Murphy C."/>
            <person name="Neiman D."/>
            <person name="Pearson M."/>
            <person name="Priest M."/>
            <person name="Roberts A."/>
            <person name="Saif S."/>
            <person name="Shea T."/>
            <person name="Shenoy N."/>
            <person name="Sisk P."/>
            <person name="Stolte C."/>
            <person name="Sykes S."/>
            <person name="White J."/>
            <person name="Yandava C."/>
            <person name="Wortman J."/>
            <person name="Nusbaum C."/>
            <person name="Birren B."/>
        </authorList>
    </citation>
    <scope>NUCLEOTIDE SEQUENCE [LARGE SCALE GENOMIC DNA]</scope>
    <source>
        <strain evidence="1 2">WAL-19142</strain>
    </source>
</reference>
<comment type="caution">
    <text evidence="1">The sequence shown here is derived from an EMBL/GenBank/DDBJ whole genome shotgun (WGS) entry which is preliminary data.</text>
</comment>
<evidence type="ECO:0000313" key="1">
    <source>
        <dbReference type="EMBL" id="KMW21044.1"/>
    </source>
</evidence>
<gene>
    <name evidence="1" type="ORF">HMPREF9470_01888</name>
</gene>
<accession>A0A0J9C989</accession>
<dbReference type="Proteomes" id="UP000037392">
    <property type="component" value="Unassembled WGS sequence"/>
</dbReference>
<dbReference type="Pfam" id="PF14196">
    <property type="entry name" value="ATC_hydrolase"/>
    <property type="match status" value="1"/>
</dbReference>
<organism evidence="1 2">
    <name type="scientific">[Clostridium] citroniae WAL-19142</name>
    <dbReference type="NCBI Taxonomy" id="742734"/>
    <lineage>
        <taxon>Bacteria</taxon>
        <taxon>Bacillati</taxon>
        <taxon>Bacillota</taxon>
        <taxon>Clostridia</taxon>
        <taxon>Lachnospirales</taxon>
        <taxon>Lachnospiraceae</taxon>
        <taxon>Enterocloster</taxon>
    </lineage>
</organism>
<dbReference type="EMBL" id="ADLK01000017">
    <property type="protein sequence ID" value="KMW21044.1"/>
    <property type="molecule type" value="Genomic_DNA"/>
</dbReference>
<dbReference type="PATRIC" id="fig|742734.4.peg.2024"/>
<evidence type="ECO:0008006" key="3">
    <source>
        <dbReference type="Google" id="ProtNLM"/>
    </source>
</evidence>
<dbReference type="RefSeq" id="WP_007861050.1">
    <property type="nucleotide sequence ID" value="NZ_KQ235877.1"/>
</dbReference>
<name>A0A0J9C989_9FIRM</name>
<dbReference type="GeneID" id="93164498"/>
<dbReference type="InterPro" id="IPR026002">
    <property type="entry name" value="ATC_hydrolase-like"/>
</dbReference>
<dbReference type="OrthoDB" id="5454254at2"/>
<sequence length="167" mass="18973">MIDNKITIKDDEKVNIQRGAIGHRSTWTGLTYKYAVEEGRAEEVEAIIRKAISETGRVQGSEIRERCEKPESCESFFNTMFTPTLQKSFEVEVKEKNDDVLDVEFHHCPLLKAWQDLGFDDALCAKLCDMAMDGDRNIAKAMGFDFHLGDTIADGCPTCQVRFSRKK</sequence>